<dbReference type="AlphaFoldDB" id="A0A2I0L5S2"/>
<comment type="caution">
    <text evidence="1">The sequence shown here is derived from an EMBL/GenBank/DDBJ whole genome shotgun (WGS) entry which is preliminary data.</text>
</comment>
<accession>A0A2I0L5S2</accession>
<evidence type="ECO:0000313" key="1">
    <source>
        <dbReference type="EMBL" id="PKI76067.1"/>
    </source>
</evidence>
<organism evidence="1 2">
    <name type="scientific">Punica granatum</name>
    <name type="common">Pomegranate</name>
    <dbReference type="NCBI Taxonomy" id="22663"/>
    <lineage>
        <taxon>Eukaryota</taxon>
        <taxon>Viridiplantae</taxon>
        <taxon>Streptophyta</taxon>
        <taxon>Embryophyta</taxon>
        <taxon>Tracheophyta</taxon>
        <taxon>Spermatophyta</taxon>
        <taxon>Magnoliopsida</taxon>
        <taxon>eudicotyledons</taxon>
        <taxon>Gunneridae</taxon>
        <taxon>Pentapetalae</taxon>
        <taxon>rosids</taxon>
        <taxon>malvids</taxon>
        <taxon>Myrtales</taxon>
        <taxon>Lythraceae</taxon>
        <taxon>Punica</taxon>
    </lineage>
</organism>
<dbReference type="EMBL" id="PGOL01000131">
    <property type="protein sequence ID" value="PKI76067.1"/>
    <property type="molecule type" value="Genomic_DNA"/>
</dbReference>
<gene>
    <name evidence="1" type="ORF">CRG98_003539</name>
</gene>
<keyword evidence="2" id="KW-1185">Reference proteome</keyword>
<dbReference type="Proteomes" id="UP000233551">
    <property type="component" value="Unassembled WGS sequence"/>
</dbReference>
<evidence type="ECO:0000313" key="2">
    <source>
        <dbReference type="Proteomes" id="UP000233551"/>
    </source>
</evidence>
<name>A0A2I0L5S2_PUNGR</name>
<sequence length="109" mass="12193">MLWTPSESTKVIRIIPKRGLEVINEAVVVEVSAAPVEKVMGVDYWTLEGREAAVVEDWTLVVAGTALVEEAGRYKPLEEVEELQTRRMGLEGEIKGLWGQRNTSWLGIK</sequence>
<reference evidence="1 2" key="1">
    <citation type="submission" date="2017-11" db="EMBL/GenBank/DDBJ databases">
        <title>De-novo sequencing of pomegranate (Punica granatum L.) genome.</title>
        <authorList>
            <person name="Akparov Z."/>
            <person name="Amiraslanov A."/>
            <person name="Hajiyeva S."/>
            <person name="Abbasov M."/>
            <person name="Kaur K."/>
            <person name="Hamwieh A."/>
            <person name="Solovyev V."/>
            <person name="Salamov A."/>
            <person name="Braich B."/>
            <person name="Kosarev P."/>
            <person name="Mahmoud A."/>
            <person name="Hajiyev E."/>
            <person name="Babayeva S."/>
            <person name="Izzatullayeva V."/>
            <person name="Mammadov A."/>
            <person name="Mammadov A."/>
            <person name="Sharifova S."/>
            <person name="Ojaghi J."/>
            <person name="Eynullazada K."/>
            <person name="Bayramov B."/>
            <person name="Abdulazimova A."/>
            <person name="Shahmuradov I."/>
        </authorList>
    </citation>
    <scope>NUCLEOTIDE SEQUENCE [LARGE SCALE GENOMIC DNA]</scope>
    <source>
        <strain evidence="2">cv. AG2017</strain>
        <tissue evidence="1">Leaf</tissue>
    </source>
</reference>
<proteinExistence type="predicted"/>
<protein>
    <submittedName>
        <fullName evidence="1">Uncharacterized protein</fullName>
    </submittedName>
</protein>